<reference evidence="2 3" key="1">
    <citation type="submission" date="2019-03" db="EMBL/GenBank/DDBJ databases">
        <title>Single cell metagenomics reveals metabolic interactions within the superorganism composed of flagellate Streblomastix strix and complex community of Bacteroidetes bacteria on its surface.</title>
        <authorList>
            <person name="Treitli S.C."/>
            <person name="Kolisko M."/>
            <person name="Husnik F."/>
            <person name="Keeling P."/>
            <person name="Hampl V."/>
        </authorList>
    </citation>
    <scope>NUCLEOTIDE SEQUENCE [LARGE SCALE GENOMIC DNA]</scope>
    <source>
        <strain evidence="2">ST1C</strain>
    </source>
</reference>
<evidence type="ECO:0000256" key="1">
    <source>
        <dbReference type="SAM" id="MobiDB-lite"/>
    </source>
</evidence>
<protein>
    <submittedName>
        <fullName evidence="2">Uncharacterized protein</fullName>
    </submittedName>
</protein>
<dbReference type="AlphaFoldDB" id="A0A5J4VWE7"/>
<organism evidence="2 3">
    <name type="scientific">Streblomastix strix</name>
    <dbReference type="NCBI Taxonomy" id="222440"/>
    <lineage>
        <taxon>Eukaryota</taxon>
        <taxon>Metamonada</taxon>
        <taxon>Preaxostyla</taxon>
        <taxon>Oxymonadida</taxon>
        <taxon>Streblomastigidae</taxon>
        <taxon>Streblomastix</taxon>
    </lineage>
</organism>
<gene>
    <name evidence="2" type="ORF">EZS28_017681</name>
</gene>
<sequence length="395" mass="44725">MESSSDSEDSQHNRRRRILRKLKKNKGKASRFRSFFTDDAFPFVKALLIGSRCTAFQLSCATSERHFFQLAQWRLYLLNQGFERDFDSLMFGAAAQLRPHRRRNDPPITQEEQNRLEIALGGGAPVEDVQQQVEQQDVQVQENQGAAGNEQGGNQNAAAGAANGQANGLANGLANINNNNNTVAQPQNRRHNANTTINNRIASRQPFRFMDHFVLFTVIEIMQEEEHETNIRESCIDVMNEAVIEEQALYLRAQELEAEQELINMANSNSNSNGGADREGGNGRNNSGNNNNNNNGNNNRNDQRNRRQRRRNNNNAMLEEGQIVLSDDEEDDNNNENQNDESNLLGDEDDEIEKELAKKFEIHYVDLMKQQPIVFVAEPEGSFCTGDVSLRTQEK</sequence>
<name>A0A5J4VWE7_9EUKA</name>
<dbReference type="Proteomes" id="UP000324800">
    <property type="component" value="Unassembled WGS sequence"/>
</dbReference>
<proteinExistence type="predicted"/>
<evidence type="ECO:0000313" key="2">
    <source>
        <dbReference type="EMBL" id="KAA6386790.1"/>
    </source>
</evidence>
<comment type="caution">
    <text evidence="2">The sequence shown here is derived from an EMBL/GenBank/DDBJ whole genome shotgun (WGS) entry which is preliminary data.</text>
</comment>
<accession>A0A5J4VWE7</accession>
<feature type="region of interest" description="Disordered" evidence="1">
    <location>
        <begin position="136"/>
        <end position="162"/>
    </location>
</feature>
<dbReference type="EMBL" id="SNRW01004650">
    <property type="protein sequence ID" value="KAA6386790.1"/>
    <property type="molecule type" value="Genomic_DNA"/>
</dbReference>
<evidence type="ECO:0000313" key="3">
    <source>
        <dbReference type="Proteomes" id="UP000324800"/>
    </source>
</evidence>
<feature type="compositionally biased region" description="Low complexity" evidence="1">
    <location>
        <begin position="284"/>
        <end position="300"/>
    </location>
</feature>
<feature type="region of interest" description="Disordered" evidence="1">
    <location>
        <begin position="266"/>
        <end position="348"/>
    </location>
</feature>